<comment type="caution">
    <text evidence="16">The sequence shown here is derived from an EMBL/GenBank/DDBJ whole genome shotgun (WGS) entry which is preliminary data.</text>
</comment>
<dbReference type="HAMAP" id="MF_00097">
    <property type="entry name" value="TMP_synthase"/>
    <property type="match status" value="1"/>
</dbReference>
<dbReference type="HAMAP" id="MF_00228">
    <property type="entry name" value="Thz_kinase"/>
    <property type="match status" value="1"/>
</dbReference>
<dbReference type="Proteomes" id="UP000078544">
    <property type="component" value="Unassembled WGS sequence"/>
</dbReference>
<comment type="catalytic activity">
    <reaction evidence="14">
        <text>2-[(2R,5Z)-2-carboxy-4-methylthiazol-5(2H)-ylidene]ethyl phosphate + 4-amino-2-methyl-5-(diphosphooxymethyl)pyrimidine + 2 H(+) = thiamine phosphate + CO2 + diphosphate</text>
        <dbReference type="Rhea" id="RHEA:47844"/>
        <dbReference type="ChEBI" id="CHEBI:15378"/>
        <dbReference type="ChEBI" id="CHEBI:16526"/>
        <dbReference type="ChEBI" id="CHEBI:33019"/>
        <dbReference type="ChEBI" id="CHEBI:37575"/>
        <dbReference type="ChEBI" id="CHEBI:57841"/>
        <dbReference type="ChEBI" id="CHEBI:62899"/>
        <dbReference type="EC" id="2.5.1.3"/>
    </reaction>
</comment>
<dbReference type="InterPro" id="IPR013785">
    <property type="entry name" value="Aldolase_TIM"/>
</dbReference>
<evidence type="ECO:0000256" key="1">
    <source>
        <dbReference type="ARBA" id="ARBA00001771"/>
    </source>
</evidence>
<keyword evidence="8 16" id="KW-0418">Kinase</keyword>
<dbReference type="GO" id="GO:0005524">
    <property type="term" value="F:ATP binding"/>
    <property type="evidence" value="ECO:0007669"/>
    <property type="project" value="UniProtKB-KW"/>
</dbReference>
<dbReference type="InterPro" id="IPR034291">
    <property type="entry name" value="TMP_synthase"/>
</dbReference>
<evidence type="ECO:0000259" key="15">
    <source>
        <dbReference type="Pfam" id="PF02581"/>
    </source>
</evidence>
<protein>
    <submittedName>
        <fullName evidence="16">Hydroxyethylthiazole kinase</fullName>
    </submittedName>
</protein>
<dbReference type="NCBIfam" id="TIGR00693">
    <property type="entry name" value="thiE"/>
    <property type="match status" value="1"/>
</dbReference>
<keyword evidence="11" id="KW-0784">Thiamine biosynthesis</keyword>
<comment type="catalytic activity">
    <reaction evidence="1">
        <text>5-(2-hydroxyethyl)-4-methylthiazole + ATP = 4-methyl-5-(2-phosphooxyethyl)-thiazole + ADP + H(+)</text>
        <dbReference type="Rhea" id="RHEA:24212"/>
        <dbReference type="ChEBI" id="CHEBI:15378"/>
        <dbReference type="ChEBI" id="CHEBI:17957"/>
        <dbReference type="ChEBI" id="CHEBI:30616"/>
        <dbReference type="ChEBI" id="CHEBI:58296"/>
        <dbReference type="ChEBI" id="CHEBI:456216"/>
        <dbReference type="EC" id="2.7.1.50"/>
    </reaction>
</comment>
<dbReference type="InterPro" id="IPR036206">
    <property type="entry name" value="ThiamineP_synth_sf"/>
</dbReference>
<comment type="pathway">
    <text evidence="3">Cofactor biosynthesis; thiamine diphosphate biosynthesis; 4-methyl-5-(2-phosphoethyl)-thiazole from 5-(2-hydroxyethyl)-4-methylthiazole: step 1/1.</text>
</comment>
<keyword evidence="10" id="KW-0460">Magnesium</keyword>
<accession>A0A168DD06</accession>
<dbReference type="GO" id="GO:0004417">
    <property type="term" value="F:hydroxyethylthiazole kinase activity"/>
    <property type="evidence" value="ECO:0007669"/>
    <property type="project" value="UniProtKB-EC"/>
</dbReference>
<dbReference type="NCBIfam" id="NF006830">
    <property type="entry name" value="PRK09355.1"/>
    <property type="match status" value="1"/>
</dbReference>
<gene>
    <name evidence="16" type="ORF">AAL_03573</name>
</gene>
<dbReference type="STRING" id="1081109.A0A168DD06"/>
<evidence type="ECO:0000256" key="6">
    <source>
        <dbReference type="ARBA" id="ARBA00022723"/>
    </source>
</evidence>
<comment type="catalytic activity">
    <reaction evidence="12">
        <text>4-methyl-5-(2-phosphooxyethyl)-thiazole + 4-amino-2-methyl-5-(diphosphooxymethyl)pyrimidine + H(+) = thiamine phosphate + diphosphate</text>
        <dbReference type="Rhea" id="RHEA:22328"/>
        <dbReference type="ChEBI" id="CHEBI:15378"/>
        <dbReference type="ChEBI" id="CHEBI:33019"/>
        <dbReference type="ChEBI" id="CHEBI:37575"/>
        <dbReference type="ChEBI" id="CHEBI:57841"/>
        <dbReference type="ChEBI" id="CHEBI:58296"/>
        <dbReference type="EC" id="2.5.1.3"/>
    </reaction>
</comment>
<evidence type="ECO:0000256" key="5">
    <source>
        <dbReference type="ARBA" id="ARBA00022679"/>
    </source>
</evidence>
<evidence type="ECO:0000256" key="10">
    <source>
        <dbReference type="ARBA" id="ARBA00022842"/>
    </source>
</evidence>
<dbReference type="EMBL" id="AZGY01000006">
    <property type="protein sequence ID" value="KZZ97609.1"/>
    <property type="molecule type" value="Genomic_DNA"/>
</dbReference>
<dbReference type="PRINTS" id="PR01099">
    <property type="entry name" value="HYETHTZKNASE"/>
</dbReference>
<comment type="cofactor">
    <cofactor evidence="2">
        <name>Mg(2+)</name>
        <dbReference type="ChEBI" id="CHEBI:18420"/>
    </cofactor>
</comment>
<dbReference type="GO" id="GO:0005737">
    <property type="term" value="C:cytoplasm"/>
    <property type="evidence" value="ECO:0007669"/>
    <property type="project" value="TreeGrafter"/>
</dbReference>
<evidence type="ECO:0000256" key="12">
    <source>
        <dbReference type="ARBA" id="ARBA00047334"/>
    </source>
</evidence>
<proteinExistence type="inferred from homology"/>
<evidence type="ECO:0000256" key="11">
    <source>
        <dbReference type="ARBA" id="ARBA00022977"/>
    </source>
</evidence>
<dbReference type="Pfam" id="PF02581">
    <property type="entry name" value="TMP-TENI"/>
    <property type="match status" value="1"/>
</dbReference>
<dbReference type="PANTHER" id="PTHR20857:SF23">
    <property type="entry name" value="THIAMINE BIOSYNTHETIC BIFUNCTIONAL ENZYME"/>
    <property type="match status" value="1"/>
</dbReference>
<comment type="catalytic activity">
    <reaction evidence="13">
        <text>2-(2-carboxy-4-methylthiazol-5-yl)ethyl phosphate + 4-amino-2-methyl-5-(diphosphooxymethyl)pyrimidine + 2 H(+) = thiamine phosphate + CO2 + diphosphate</text>
        <dbReference type="Rhea" id="RHEA:47848"/>
        <dbReference type="ChEBI" id="CHEBI:15378"/>
        <dbReference type="ChEBI" id="CHEBI:16526"/>
        <dbReference type="ChEBI" id="CHEBI:33019"/>
        <dbReference type="ChEBI" id="CHEBI:37575"/>
        <dbReference type="ChEBI" id="CHEBI:57841"/>
        <dbReference type="ChEBI" id="CHEBI:62890"/>
        <dbReference type="EC" id="2.5.1.3"/>
    </reaction>
</comment>
<dbReference type="InterPro" id="IPR022998">
    <property type="entry name" value="ThiamineP_synth_TenI"/>
</dbReference>
<evidence type="ECO:0000256" key="8">
    <source>
        <dbReference type="ARBA" id="ARBA00022777"/>
    </source>
</evidence>
<dbReference type="UniPathway" id="UPA00060">
    <property type="reaction ID" value="UER00139"/>
</dbReference>
<name>A0A168DD06_9HYPO</name>
<evidence type="ECO:0000256" key="3">
    <source>
        <dbReference type="ARBA" id="ARBA00004868"/>
    </source>
</evidence>
<dbReference type="GO" id="GO:0009229">
    <property type="term" value="P:thiamine diphosphate biosynthetic process"/>
    <property type="evidence" value="ECO:0007669"/>
    <property type="project" value="UniProtKB-UniPathway"/>
</dbReference>
<keyword evidence="17" id="KW-1185">Reference proteome</keyword>
<keyword evidence="5" id="KW-0808">Transferase</keyword>
<feature type="domain" description="Thiamine phosphate synthase/TenI" evidence="15">
    <location>
        <begin position="8"/>
        <end position="223"/>
    </location>
</feature>
<keyword evidence="9" id="KW-0067">ATP-binding</keyword>
<dbReference type="OrthoDB" id="4994at2759"/>
<keyword evidence="7" id="KW-0547">Nucleotide-binding</keyword>
<dbReference type="CDD" id="cd00564">
    <property type="entry name" value="TMP_TenI"/>
    <property type="match status" value="1"/>
</dbReference>
<dbReference type="CDD" id="cd01170">
    <property type="entry name" value="THZ_kinase"/>
    <property type="match status" value="1"/>
</dbReference>
<evidence type="ECO:0000256" key="7">
    <source>
        <dbReference type="ARBA" id="ARBA00022741"/>
    </source>
</evidence>
<evidence type="ECO:0000256" key="14">
    <source>
        <dbReference type="ARBA" id="ARBA00047883"/>
    </source>
</evidence>
<dbReference type="Pfam" id="PF02110">
    <property type="entry name" value="HK"/>
    <property type="match status" value="1"/>
</dbReference>
<dbReference type="InterPro" id="IPR029056">
    <property type="entry name" value="Ribokinase-like"/>
</dbReference>
<organism evidence="16 17">
    <name type="scientific">Moelleriella libera RCEF 2490</name>
    <dbReference type="NCBI Taxonomy" id="1081109"/>
    <lineage>
        <taxon>Eukaryota</taxon>
        <taxon>Fungi</taxon>
        <taxon>Dikarya</taxon>
        <taxon>Ascomycota</taxon>
        <taxon>Pezizomycotina</taxon>
        <taxon>Sordariomycetes</taxon>
        <taxon>Hypocreomycetidae</taxon>
        <taxon>Hypocreales</taxon>
        <taxon>Clavicipitaceae</taxon>
        <taxon>Moelleriella</taxon>
    </lineage>
</organism>
<reference evidence="16 17" key="1">
    <citation type="journal article" date="2016" name="Genome Biol. Evol.">
        <title>Divergent and convergent evolution of fungal pathogenicity.</title>
        <authorList>
            <person name="Shang Y."/>
            <person name="Xiao G."/>
            <person name="Zheng P."/>
            <person name="Cen K."/>
            <person name="Zhan S."/>
            <person name="Wang C."/>
        </authorList>
    </citation>
    <scope>NUCLEOTIDE SEQUENCE [LARGE SCALE GENOMIC DNA]</scope>
    <source>
        <strain evidence="16 17">RCEF 2490</strain>
    </source>
</reference>
<dbReference type="AlphaFoldDB" id="A0A168DD06"/>
<evidence type="ECO:0000313" key="17">
    <source>
        <dbReference type="Proteomes" id="UP000078544"/>
    </source>
</evidence>
<dbReference type="InterPro" id="IPR000417">
    <property type="entry name" value="Hyethyz_kinase"/>
</dbReference>
<evidence type="ECO:0000256" key="9">
    <source>
        <dbReference type="ARBA" id="ARBA00022840"/>
    </source>
</evidence>
<evidence type="ECO:0000256" key="4">
    <source>
        <dbReference type="ARBA" id="ARBA00005165"/>
    </source>
</evidence>
<dbReference type="SUPFAM" id="SSF53613">
    <property type="entry name" value="Ribokinase-like"/>
    <property type="match status" value="1"/>
</dbReference>
<dbReference type="GO" id="GO:0004789">
    <property type="term" value="F:thiamine-phosphate diphosphorylase activity"/>
    <property type="evidence" value="ECO:0007669"/>
    <property type="project" value="UniProtKB-EC"/>
</dbReference>
<dbReference type="GO" id="GO:0000287">
    <property type="term" value="F:magnesium ion binding"/>
    <property type="evidence" value="ECO:0007669"/>
    <property type="project" value="InterPro"/>
</dbReference>
<dbReference type="PANTHER" id="PTHR20857">
    <property type="entry name" value="THIAMINE-PHOSPHATE PYROPHOSPHORYLASE"/>
    <property type="match status" value="1"/>
</dbReference>
<keyword evidence="6" id="KW-0479">Metal-binding</keyword>
<evidence type="ECO:0000313" key="16">
    <source>
        <dbReference type="EMBL" id="KZZ97609.1"/>
    </source>
</evidence>
<dbReference type="SUPFAM" id="SSF51391">
    <property type="entry name" value="Thiamin phosphate synthase"/>
    <property type="match status" value="1"/>
</dbReference>
<evidence type="ECO:0000256" key="2">
    <source>
        <dbReference type="ARBA" id="ARBA00001946"/>
    </source>
</evidence>
<comment type="pathway">
    <text evidence="4">Cofactor biosynthesis; thiamine diphosphate biosynthesis; thiamine phosphate from 4-amino-2-methyl-5-diphosphomethylpyrimidine and 4-methyl-5-(2-phosphoethyl)-thiazole: step 1/1.</text>
</comment>
<sequence length="563" mass="57616">MPVVDYSLYLVTDSTPAILGSRKLEQIVEAALAGGVTVVQYRDKHGARADVVAAARALHRVAQKYRVPLLINDRVDVAVEVGCEGVHIGQDDMGVQQARQLLGPDKIIGVTASSVPEALAACAAGADYLGIGTVYATPTIKLLTSIASAAAAAATSRKRDTKSIIGPAGVSEILHALRRRVDDGSPATPTVCIGGINASNAASVLAQTTSLSSSSPSSSSQGGSFLDGIAVVSAIMASPDPASAARNLASIVMTAKIPRVVRAVAAKNPLSHNMTNLVVQNFAANVALAVGASPIMSTYAREAPDLAAIGGGGLLVNMGTVTPDGLDNYVHAIRAYNAARRPIVFDPVGAGATTTRRQAVQILLSAGSFAVIKGNYAELATVSGASNIVQHGVDSSSPSSSPGGDMAQRARLVRRVARQQRCVAVLTGATDLVSDGHRRTVRVDNGHELLGAVTGTGCTLGTTLSAMVAAYSTTTTTTTTTTGDGGGDAFVAAVAGTVLFGVAAEMAAARADVHGPGTFVPAFLDELYRIRGATERGDLRWLVLAKVAAIPVEEDGDDDHDER</sequence>
<dbReference type="Gene3D" id="3.20.20.70">
    <property type="entry name" value="Aldolase class I"/>
    <property type="match status" value="1"/>
</dbReference>
<dbReference type="GO" id="GO:0009228">
    <property type="term" value="P:thiamine biosynthetic process"/>
    <property type="evidence" value="ECO:0007669"/>
    <property type="project" value="UniProtKB-KW"/>
</dbReference>
<dbReference type="Gene3D" id="3.40.1190.20">
    <property type="match status" value="1"/>
</dbReference>
<evidence type="ECO:0000256" key="13">
    <source>
        <dbReference type="ARBA" id="ARBA00047851"/>
    </source>
</evidence>